<reference evidence="5" key="2">
    <citation type="submission" date="2020-04" db="EMBL/GenBank/DDBJ databases">
        <authorList>
            <consortium name="NCBI Genome Project"/>
        </authorList>
    </citation>
    <scope>NUCLEOTIDE SEQUENCE</scope>
    <source>
        <strain evidence="5">CBS 781.70</strain>
    </source>
</reference>
<dbReference type="PANTHER" id="PTHR47839">
    <property type="entry name" value="DOMAIN PROTEIN, PUTATIVE (AFU_ORTHOLOGUE AFUA_6G04830)-RELATED"/>
    <property type="match status" value="1"/>
</dbReference>
<keyword evidence="4" id="KW-1185">Reference proteome</keyword>
<dbReference type="Pfam" id="PF25794">
    <property type="entry name" value="SACS"/>
    <property type="match status" value="1"/>
</dbReference>
<sequence>MDLSRLRQQTIAGGGEEEAVTVNTRALIDKVLARYSSDFTTLRELVQNAADAKSSKVTIKLETLPSITIPLPAGEESSELLKHTLRHHTVQRIVVSNDGEYFREEDWTRLKRIAEGNPDETKIGAFGVGFYSVFADCEEPFVVSGHQTMAFFWKNNSLFTQSGRLDTSKAGSDTTFLLDYREKNTPVPDLLALCRFLCTSITFIALQKIELWVDSYPVFELHKITAPESAVSVPPGIRTQTKDGLLRISSVNHRNGQIHCKWMNIIAWSRTEAKAAVQQEDSLGAIPSLRTIFGKFSKSAATRRKEEERAAAQAAVSEDAAGFSTATVFFRLSTLGIISSVSPKFARELERATKKPPPKQTRMEILTSPKDETAASFSSLSGTTSSQAKVLFESVLPQEHGRIYIGFPTSQTTGYLCHIAAPSVIPTVERESIDLNARHVSTWNIAMLYMAGIACRIAYSNEMNDLSKRLQKHAENNGSREVRSEDVSEFIPAAANIFKQYTPINTTPSSAVGRCIEEGFWECSTQNRIELLSTKGVRLSDGVRVSDKSLAFIESIPIVPQIIMEESGGFFQALFSRGMLSAVTIPDIRKELESRVLSESEAIQMLRWAASEQNEGLSQAVVKDIVTRAVMTLKNVDAAPSKNQDGDSGRVLMLGSINTYLPNSVTFSDITIPEHTIPLQLSKQLTKKEMVIFGWEELHVTSWLEYVVETAPKDGPTSLSNPDYVVRILGVLSRQWGSIPTAAKDKIVAMLSNRPILPTNKGMKTPKEAYFPQAARSFPDLAVIVPELHKLKDAFLKALGVRLTLDLNLLIERIIAPESSDPLTLFEIVKYLASVSNDIPEDERKLLRTKAVWPAERSLPNVKVHSRRYQISELFEPSEEHKRLGLLVLRWPSDRYLDSREMRFLKGLGLRVAPTREKLMEVIQLSVGGDLPQIYNAALERFVQDTSRDDYLAAILRDKIAFIPADNVPWPRVFPPDQLFTNDKATVFGYQILPPRLRTYAARLAPTSFTDAIAKFEYLAPRVGEIDKRTMDILSSSEIVPIFKDKRIIRYAAPKLCILGSSSHLLGDVFDFVSFNTTADYLLTHLGTKLEPTTVDIGQILVRHWDQILQKAGAEGYLELLRKLASNVDALKTSKQLWKDLKSAGCLLAFQDATKPQSKAKAEPDDDLYEDEPVERTWHLKDVRNIVMVDSIQEYAKFRDVLFSAPQDDVLERFYKELGVPNLSSMIQTSHRLGPPVRDQREATTLHKQLCERSRVFLYDHSRSSVLHDASWVEKRLKVVLIENLTRHSRLAGHNASYKERKSASMFEKSKDDITMYITPHADMYDVAIALVPHLLKNPKHNDIIALEMILATDLRRLRAKGYNVDRILRARELEHRVAQQQKPPVAPPQPPAPPPPAIKDASPNVQPDSEKSKGTMSIPIHNAGENAKTPKKEPKNYLHDALGAFGFTMPGAFGSDDSPPHQAPVAPNQQQSLQPPPPYEPTQKPHTPPPHDPLRLQRTLQQAIGMSRPSNANSVFSQPTQRQLTDSRTSYCDATPAQDLVRHGDVIAGMPLYLFRSDLQSMQSRLREHHHSLNIVVLARILLALGDSMGIPKGALNVFWAEDGRSIAFNKDGTLYCNYAFAQGIQFNDAKAWIYWFVTLCHELAHNLVKEHSSDHGFYTESFVHEMIWNVLDRARAEGVVAGSGDKLVDID</sequence>
<dbReference type="InterPro" id="IPR036890">
    <property type="entry name" value="HATPase_C_sf"/>
</dbReference>
<dbReference type="InterPro" id="IPR058210">
    <property type="entry name" value="SACS/Nov_dom"/>
</dbReference>
<evidence type="ECO:0000259" key="2">
    <source>
        <dbReference type="Pfam" id="PF25794"/>
    </source>
</evidence>
<feature type="region of interest" description="Disordered" evidence="1">
    <location>
        <begin position="1377"/>
        <end position="1435"/>
    </location>
</feature>
<feature type="region of interest" description="Disordered" evidence="1">
    <location>
        <begin position="349"/>
        <end position="380"/>
    </location>
</feature>
<dbReference type="PANTHER" id="PTHR47839:SF1">
    <property type="entry name" value="DOMAIN PROTEIN, PUTATIVE (AFU_ORTHOLOGUE AFUA_6G04830)-RELATED"/>
    <property type="match status" value="1"/>
</dbReference>
<dbReference type="InterPro" id="IPR022155">
    <property type="entry name" value="DUF3684"/>
</dbReference>
<reference evidence="3 5" key="1">
    <citation type="submission" date="2020-01" db="EMBL/GenBank/DDBJ databases">
        <authorList>
            <consortium name="DOE Joint Genome Institute"/>
            <person name="Haridas S."/>
            <person name="Albert R."/>
            <person name="Binder M."/>
            <person name="Bloem J."/>
            <person name="Labutti K."/>
            <person name="Salamov A."/>
            <person name="Andreopoulos B."/>
            <person name="Baker S.E."/>
            <person name="Barry K."/>
            <person name="Bills G."/>
            <person name="Bluhm B.H."/>
            <person name="Cannon C."/>
            <person name="Castanera R."/>
            <person name="Culley D.E."/>
            <person name="Daum C."/>
            <person name="Ezra D."/>
            <person name="Gonzalez J.B."/>
            <person name="Henrissat B."/>
            <person name="Kuo A."/>
            <person name="Liang C."/>
            <person name="Lipzen A."/>
            <person name="Lutzoni F."/>
            <person name="Magnuson J."/>
            <person name="Mondo S."/>
            <person name="Nolan M."/>
            <person name="Ohm R."/>
            <person name="Pangilinan J."/>
            <person name="Park H.-J."/>
            <person name="Ramirez L."/>
            <person name="Alfaro M."/>
            <person name="Sun H."/>
            <person name="Tritt A."/>
            <person name="Yoshinaga Y."/>
            <person name="Zwiers L.-H."/>
            <person name="Turgeon B.G."/>
            <person name="Goodwin S.B."/>
            <person name="Spatafora J.W."/>
            <person name="Crous P.W."/>
            <person name="Grigoriev I.V."/>
        </authorList>
    </citation>
    <scope>NUCLEOTIDE SEQUENCE</scope>
    <source>
        <strain evidence="3 5">CBS 781.70</strain>
    </source>
</reference>
<dbReference type="Pfam" id="PF12449">
    <property type="entry name" value="DUF3684"/>
    <property type="match status" value="1"/>
</dbReference>
<gene>
    <name evidence="3 5" type="ORF">P152DRAFT_515374</name>
</gene>
<dbReference type="Gene3D" id="3.30.565.10">
    <property type="entry name" value="Histidine kinase-like ATPase, C-terminal domain"/>
    <property type="match status" value="1"/>
</dbReference>
<name>A0A6G1FZ57_9PEZI</name>
<evidence type="ECO:0000313" key="5">
    <source>
        <dbReference type="RefSeq" id="XP_033532591.1"/>
    </source>
</evidence>
<protein>
    <recommendedName>
        <fullName evidence="2">Sacsin/Nov domain-containing protein</fullName>
    </recommendedName>
</protein>
<dbReference type="RefSeq" id="XP_033532591.1">
    <property type="nucleotide sequence ID" value="XM_033682898.1"/>
</dbReference>
<dbReference type="GeneID" id="54423468"/>
<feature type="region of interest" description="Disordered" evidence="1">
    <location>
        <begin position="1449"/>
        <end position="1495"/>
    </location>
</feature>
<dbReference type="OrthoDB" id="10031156at2759"/>
<evidence type="ECO:0000313" key="4">
    <source>
        <dbReference type="Proteomes" id="UP000504638"/>
    </source>
</evidence>
<dbReference type="NCBIfam" id="NF047352">
    <property type="entry name" value="P_loop_sacsin"/>
    <property type="match status" value="1"/>
</dbReference>
<dbReference type="Proteomes" id="UP000504638">
    <property type="component" value="Unplaced"/>
</dbReference>
<dbReference type="SUPFAM" id="SSF55874">
    <property type="entry name" value="ATPase domain of HSP90 chaperone/DNA topoisomerase II/histidine kinase"/>
    <property type="match status" value="1"/>
</dbReference>
<dbReference type="EMBL" id="ML975163">
    <property type="protein sequence ID" value="KAF1810960.1"/>
    <property type="molecule type" value="Genomic_DNA"/>
</dbReference>
<evidence type="ECO:0000313" key="3">
    <source>
        <dbReference type="EMBL" id="KAF1810960.1"/>
    </source>
</evidence>
<feature type="domain" description="Sacsin/Nov" evidence="2">
    <location>
        <begin position="27"/>
        <end position="151"/>
    </location>
</feature>
<feature type="compositionally biased region" description="Pro residues" evidence="1">
    <location>
        <begin position="1475"/>
        <end position="1492"/>
    </location>
</feature>
<feature type="compositionally biased region" description="Pro residues" evidence="1">
    <location>
        <begin position="1385"/>
        <end position="1398"/>
    </location>
</feature>
<organism evidence="3">
    <name type="scientific">Eremomyces bilateralis CBS 781.70</name>
    <dbReference type="NCBI Taxonomy" id="1392243"/>
    <lineage>
        <taxon>Eukaryota</taxon>
        <taxon>Fungi</taxon>
        <taxon>Dikarya</taxon>
        <taxon>Ascomycota</taxon>
        <taxon>Pezizomycotina</taxon>
        <taxon>Dothideomycetes</taxon>
        <taxon>Dothideomycetes incertae sedis</taxon>
        <taxon>Eremomycetales</taxon>
        <taxon>Eremomycetaceae</taxon>
        <taxon>Eremomyces</taxon>
    </lineage>
</organism>
<accession>A0A6G1FZ57</accession>
<proteinExistence type="predicted"/>
<reference evidence="5" key="3">
    <citation type="submission" date="2025-04" db="UniProtKB">
        <authorList>
            <consortium name="RefSeq"/>
        </authorList>
    </citation>
    <scope>IDENTIFICATION</scope>
    <source>
        <strain evidence="5">CBS 781.70</strain>
    </source>
</reference>
<feature type="region of interest" description="Disordered" evidence="1">
    <location>
        <begin position="1510"/>
        <end position="1531"/>
    </location>
</feature>
<evidence type="ECO:0000256" key="1">
    <source>
        <dbReference type="SAM" id="MobiDB-lite"/>
    </source>
</evidence>